<evidence type="ECO:0000259" key="7">
    <source>
        <dbReference type="SMART" id="SM00849"/>
    </source>
</evidence>
<gene>
    <name evidence="8" type="ORF">D915_010616</name>
</gene>
<proteinExistence type="predicted"/>
<dbReference type="GO" id="GO:0005829">
    <property type="term" value="C:cytosol"/>
    <property type="evidence" value="ECO:0007669"/>
    <property type="project" value="UniProtKB-SubCell"/>
</dbReference>
<dbReference type="EMBL" id="JXXN02008658">
    <property type="protein sequence ID" value="THD18770.1"/>
    <property type="molecule type" value="Genomic_DNA"/>
</dbReference>
<comment type="caution">
    <text evidence="8">The sequence shown here is derived from an EMBL/GenBank/DDBJ whole genome shotgun (WGS) entry which is preliminary data.</text>
</comment>
<evidence type="ECO:0000313" key="8">
    <source>
        <dbReference type="EMBL" id="THD18770.1"/>
    </source>
</evidence>
<dbReference type="InterPro" id="IPR036866">
    <property type="entry name" value="RibonucZ/Hydroxyglut_hydro"/>
</dbReference>
<feature type="domain" description="Metallo-beta-lactamase" evidence="7">
    <location>
        <begin position="27"/>
        <end position="191"/>
    </location>
</feature>
<dbReference type="AlphaFoldDB" id="A0A4E0RVN0"/>
<dbReference type="InterPro" id="IPR039344">
    <property type="entry name" value="MBLAC1"/>
</dbReference>
<dbReference type="CDD" id="cd07711">
    <property type="entry name" value="MBLAC1-like_MBL-fold"/>
    <property type="match status" value="1"/>
</dbReference>
<dbReference type="SUPFAM" id="SSF56281">
    <property type="entry name" value="Metallo-hydrolase/oxidoreductase"/>
    <property type="match status" value="1"/>
</dbReference>
<dbReference type="Pfam" id="PF00753">
    <property type="entry name" value="Lactamase_B"/>
    <property type="match status" value="1"/>
</dbReference>
<dbReference type="SMART" id="SM00849">
    <property type="entry name" value="Lactamase_B"/>
    <property type="match status" value="1"/>
</dbReference>
<accession>A0A4E0RVN0</accession>
<evidence type="ECO:0000256" key="4">
    <source>
        <dbReference type="ARBA" id="ARBA00032988"/>
    </source>
</evidence>
<evidence type="ECO:0000256" key="1">
    <source>
        <dbReference type="ARBA" id="ARBA00004514"/>
    </source>
</evidence>
<name>A0A4E0RVN0_FASHE</name>
<dbReference type="Gene3D" id="3.60.15.10">
    <property type="entry name" value="Ribonuclease Z/Hydroxyacylglutathione hydrolase-like"/>
    <property type="match status" value="1"/>
</dbReference>
<organism evidence="8 9">
    <name type="scientific">Fasciola hepatica</name>
    <name type="common">Liver fluke</name>
    <dbReference type="NCBI Taxonomy" id="6192"/>
    <lineage>
        <taxon>Eukaryota</taxon>
        <taxon>Metazoa</taxon>
        <taxon>Spiralia</taxon>
        <taxon>Lophotrochozoa</taxon>
        <taxon>Platyhelminthes</taxon>
        <taxon>Trematoda</taxon>
        <taxon>Digenea</taxon>
        <taxon>Plagiorchiida</taxon>
        <taxon>Echinostomata</taxon>
        <taxon>Echinostomatoidea</taxon>
        <taxon>Fasciolidae</taxon>
        <taxon>Fasciola</taxon>
    </lineage>
</organism>
<evidence type="ECO:0000313" key="9">
    <source>
        <dbReference type="Proteomes" id="UP000230066"/>
    </source>
</evidence>
<dbReference type="Proteomes" id="UP000230066">
    <property type="component" value="Unassembled WGS sequence"/>
</dbReference>
<evidence type="ECO:0000256" key="2">
    <source>
        <dbReference type="ARBA" id="ARBA00011738"/>
    </source>
</evidence>
<evidence type="ECO:0000256" key="6">
    <source>
        <dbReference type="ARBA" id="ARBA00045869"/>
    </source>
</evidence>
<comment type="catalytic activity">
    <reaction evidence="5">
        <text>a ribonucleotidyl-ribonucleotide-RNA + H2O = a 3'-end ribonucleotide-RNA + a 5'-end 5'-phospho-ribonucleoside-RNA + H(+)</text>
        <dbReference type="Rhea" id="RHEA:68096"/>
        <dbReference type="Rhea" id="RHEA-COMP:15179"/>
        <dbReference type="Rhea" id="RHEA-COMP:17355"/>
        <dbReference type="Rhea" id="RHEA-COMP:17428"/>
        <dbReference type="ChEBI" id="CHEBI:15377"/>
        <dbReference type="ChEBI" id="CHEBI:15378"/>
        <dbReference type="ChEBI" id="CHEBI:74896"/>
        <dbReference type="ChEBI" id="CHEBI:138282"/>
        <dbReference type="ChEBI" id="CHEBI:173118"/>
    </reaction>
    <physiologicalReaction direction="left-to-right" evidence="5">
        <dbReference type="Rhea" id="RHEA:68097"/>
    </physiologicalReaction>
</comment>
<comment type="subcellular location">
    <subcellularLocation>
        <location evidence="1">Cytoplasm</location>
        <location evidence="1">Cytosol</location>
    </subcellularLocation>
</comment>
<comment type="subunit">
    <text evidence="2">Homodimer.</text>
</comment>
<evidence type="ECO:0000256" key="3">
    <source>
        <dbReference type="ARBA" id="ARBA00014856"/>
    </source>
</evidence>
<evidence type="ECO:0000256" key="5">
    <source>
        <dbReference type="ARBA" id="ARBA00044690"/>
    </source>
</evidence>
<reference evidence="8" key="1">
    <citation type="submission" date="2019-03" db="EMBL/GenBank/DDBJ databases">
        <title>Improved annotation for the trematode Fasciola hepatica.</title>
        <authorList>
            <person name="Choi Y.-J."/>
            <person name="Martin J."/>
            <person name="Mitreva M."/>
        </authorList>
    </citation>
    <scope>NUCLEOTIDE SEQUENCE [LARGE SCALE GENOMIC DNA]</scope>
</reference>
<dbReference type="PANTHER" id="PTHR23200:SF48">
    <property type="entry name" value="METALLO-BETA-LACTAMASE DOMAIN-CONTAINING PROTEIN 1"/>
    <property type="match status" value="1"/>
</dbReference>
<protein>
    <recommendedName>
        <fullName evidence="3">Metallo-beta-lactamase domain-containing protein 1</fullName>
    </recommendedName>
    <alternativeName>
        <fullName evidence="4">Endoribonuclease MBLAC1</fullName>
    </alternativeName>
</protein>
<keyword evidence="9" id="KW-1185">Reference proteome</keyword>
<comment type="function">
    <text evidence="6">Endoribonuclease that catalyzes the hydrolysis of histone-coding pre-mRNA 3'-end. Involved in histone pre-mRNA processing during the S-phase of the cell cycle, which is required for entering/progressing through S-phase. Cleaves histone pre-mRNA at a major and a minor cleavage site after the 5'-ACCCA-3' and the 5'-ACCCACA-3' sequence, respectively, and located downstream of the stem-loop. May require the presence of the HDE element located at the histone pre-RNA 3'-end to avoid non-specific cleavage.</text>
</comment>
<dbReference type="PANTHER" id="PTHR23200">
    <property type="entry name" value="METALLO-BETA-LACTAMASE DOMAIN-CONTAINING PROTEIN 1"/>
    <property type="match status" value="1"/>
</dbReference>
<dbReference type="InterPro" id="IPR001279">
    <property type="entry name" value="Metallo-B-lactamas"/>
</dbReference>
<sequence length="211" mass="23865">MDDAKYRLHILRPGWTKRNEEGLMHSGCTISLLTGPNTIVVDPGSPWDTELILSSLAEHNLRFSDIDYVICTHEHVDHLGSLNQFINATHIIGTSIYKKNPIAHDFGSYIPYEIDSYISVVHTPGHTPHDVSVICRNIYPYGCVVITGDLFECEGDLKDPQIWQQSSWRKPVQESFRRSILQKADLIVPGHGAAFQVNEEIRHLPLVEVNN</sequence>